<evidence type="ECO:0000256" key="1">
    <source>
        <dbReference type="ARBA" id="ARBA00023015"/>
    </source>
</evidence>
<dbReference type="GO" id="GO:0005829">
    <property type="term" value="C:cytosol"/>
    <property type="evidence" value="ECO:0007669"/>
    <property type="project" value="TreeGrafter"/>
</dbReference>
<name>A0A1H2SCZ7_9GAMM</name>
<evidence type="ECO:0000313" key="6">
    <source>
        <dbReference type="Proteomes" id="UP000199675"/>
    </source>
</evidence>
<keyword evidence="6" id="KW-1185">Reference proteome</keyword>
<dbReference type="Proteomes" id="UP000199675">
    <property type="component" value="Unassembled WGS sequence"/>
</dbReference>
<evidence type="ECO:0000256" key="2">
    <source>
        <dbReference type="ARBA" id="ARBA00023125"/>
    </source>
</evidence>
<dbReference type="InterPro" id="IPR020449">
    <property type="entry name" value="Tscrpt_reg_AraC-type_HTH"/>
</dbReference>
<reference evidence="5 6" key="1">
    <citation type="submission" date="2016-10" db="EMBL/GenBank/DDBJ databases">
        <authorList>
            <person name="de Groot N.N."/>
        </authorList>
    </citation>
    <scope>NUCLEOTIDE SEQUENCE [LARGE SCALE GENOMIC DNA]</scope>
    <source>
        <strain evidence="5 6">CGMCC 1.7059</strain>
    </source>
</reference>
<evidence type="ECO:0000259" key="4">
    <source>
        <dbReference type="PROSITE" id="PS01124"/>
    </source>
</evidence>
<dbReference type="InterPro" id="IPR009057">
    <property type="entry name" value="Homeodomain-like_sf"/>
</dbReference>
<dbReference type="PROSITE" id="PS01124">
    <property type="entry name" value="HTH_ARAC_FAMILY_2"/>
    <property type="match status" value="1"/>
</dbReference>
<keyword evidence="1" id="KW-0805">Transcription regulation</keyword>
<dbReference type="SUPFAM" id="SSF46689">
    <property type="entry name" value="Homeodomain-like"/>
    <property type="match status" value="1"/>
</dbReference>
<keyword evidence="3" id="KW-0804">Transcription</keyword>
<dbReference type="AlphaFoldDB" id="A0A1H2SCZ7"/>
<dbReference type="Pfam" id="PF12833">
    <property type="entry name" value="HTH_18"/>
    <property type="match status" value="1"/>
</dbReference>
<organism evidence="5 6">
    <name type="scientific">Marinobacter mobilis</name>
    <dbReference type="NCBI Taxonomy" id="488533"/>
    <lineage>
        <taxon>Bacteria</taxon>
        <taxon>Pseudomonadati</taxon>
        <taxon>Pseudomonadota</taxon>
        <taxon>Gammaproteobacteria</taxon>
        <taxon>Pseudomonadales</taxon>
        <taxon>Marinobacteraceae</taxon>
        <taxon>Marinobacter</taxon>
    </lineage>
</organism>
<gene>
    <name evidence="5" type="ORF">SAMN04487960_10297</name>
</gene>
<proteinExistence type="predicted"/>
<dbReference type="PANTHER" id="PTHR47894:SF1">
    <property type="entry name" value="HTH-TYPE TRANSCRIPTIONAL REGULATOR VQSM"/>
    <property type="match status" value="1"/>
</dbReference>
<sequence length="338" mass="38136">MPSFENILHPVTIAQVMIGFAATLGVDQDTCLQGTGINLNDLVDGEALITRGQEMRLIENLMLALPDDPALGFRLGQQYNLATFGIWGFALRTSRTLREAVTLAVRYLPLSTAYCRIVPVDEPGRFGIGMDAEPIPAHLRQFLRDRDMATGINLLKELSLSHMQLIGLEFRGPEFDAREVEQLCGFKARYHSDRNVILVRSADADRPLPTYDPHLVRMLDDQCRQRLQRLHTDDVAGQVRQQLLGSLGLVASLDEVARAVSMSPRSLRRRLDQEGTSFRALVEEERRQLALQMLDGSQMKLDELAIHLGYNDTASFTRAFRRWMGCSPGEYRQRQNQA</sequence>
<keyword evidence="2 5" id="KW-0238">DNA-binding</keyword>
<protein>
    <submittedName>
        <fullName evidence="5">AraC-type DNA-binding protein</fullName>
    </submittedName>
</protein>
<dbReference type="GO" id="GO:0000976">
    <property type="term" value="F:transcription cis-regulatory region binding"/>
    <property type="evidence" value="ECO:0007669"/>
    <property type="project" value="TreeGrafter"/>
</dbReference>
<dbReference type="GO" id="GO:0003700">
    <property type="term" value="F:DNA-binding transcription factor activity"/>
    <property type="evidence" value="ECO:0007669"/>
    <property type="project" value="InterPro"/>
</dbReference>
<feature type="domain" description="HTH araC/xylS-type" evidence="4">
    <location>
        <begin position="233"/>
        <end position="334"/>
    </location>
</feature>
<dbReference type="OrthoDB" id="6079354at2"/>
<dbReference type="STRING" id="488533.SAMN04487960_10297"/>
<dbReference type="RefSeq" id="WP_091811467.1">
    <property type="nucleotide sequence ID" value="NZ_FNNE01000002.1"/>
</dbReference>
<dbReference type="Pfam" id="PF12625">
    <property type="entry name" value="Arabinose_bd"/>
    <property type="match status" value="1"/>
</dbReference>
<accession>A0A1H2SCZ7</accession>
<dbReference type="InterPro" id="IPR018060">
    <property type="entry name" value="HTH_AraC"/>
</dbReference>
<evidence type="ECO:0000313" key="5">
    <source>
        <dbReference type="EMBL" id="SDW29460.1"/>
    </source>
</evidence>
<dbReference type="Gene3D" id="1.10.10.60">
    <property type="entry name" value="Homeodomain-like"/>
    <property type="match status" value="1"/>
</dbReference>
<dbReference type="InterPro" id="IPR032687">
    <property type="entry name" value="AraC-type_N"/>
</dbReference>
<dbReference type="EMBL" id="FNNE01000002">
    <property type="protein sequence ID" value="SDW29460.1"/>
    <property type="molecule type" value="Genomic_DNA"/>
</dbReference>
<dbReference type="SMART" id="SM00342">
    <property type="entry name" value="HTH_ARAC"/>
    <property type="match status" value="1"/>
</dbReference>
<dbReference type="PANTHER" id="PTHR47894">
    <property type="entry name" value="HTH-TYPE TRANSCRIPTIONAL REGULATOR GADX"/>
    <property type="match status" value="1"/>
</dbReference>
<dbReference type="PRINTS" id="PR00032">
    <property type="entry name" value="HTHARAC"/>
</dbReference>
<evidence type="ECO:0000256" key="3">
    <source>
        <dbReference type="ARBA" id="ARBA00023163"/>
    </source>
</evidence>